<sequence>MPLHEARAAALLAWLNSTKACTHHLDDLSQLQDCSVFIRIINKIHRSKEGESVLERPLPERISFICGFLEKYCKHKQAAENLVLSHKLLEGEELALAKVTVLLLYYTSMSCKSPEEWEEFDYETQVELASILKFVLDSEESLDENLEIFLQRKAPLSASSSSSEEHSLLSSFPHKKELRFLELKNVSSSDSRPLPSTPFLPVGGVMRTPQFQLQRLKKQLASERQNRDELEVELAENLKLIMEKEAQITVMQQRIDHLVLLNKRQTADQLEPKEMEELRERNESLTVRLHDTLKQCQDLKTEKGQMERKIDQLSEENGDLSFKLREIASRMARLQEALNELSEEHNVTLAQSRVKQGQLENELCASLQEKKYLEEKIEILQGKISVLEDQLAKLEDCSTQEKGEVMGDILKLEELKQEVSSLVTKEAELQATILRLEEEKQQLSGLVASLQSSLSESHQARERLVQDLQAWEASEPSRQQEELTLLSTRLEESLREMARREEEAECLRQEVERAKADCAAERACKAELEEQLQNSLNEQRVHQEELAQCWELMKEKDGELDELRQKNISQDEELRDLQKTVSELKGELSLEMAKERVPKGDKLQGFSEATQSRDVEGDNIKATCSKEMSLKSLEEKTHDREQEAGLSQDLYQGKLKESHVLSLQVEELEQQEATATLERVEAKAEIAEALREAAQQQEKALELQKELQKGRELTQSETAVTAAEKELASLSSAGQEKGWSEESWKEELEKQRLTIKALKRDQHFQREREDKLRQEVQVCQDRCLQKEQQLAALQREFNSAQAERASLESQHCQELEQRAKTLAALQAELAKARLEATEVPSLRERLAEQDWANQQLQAEAAEQAARLAGLQQAEETRSRGQQWLEAELGRFMEQHTQNMKRLQELAASSQQEAEEVLRKFEMRTKEYETSQAVALQEKRRMTAQVGAPVEELNKKLTQHEKAVQTQEQRVKVLEGELQAEATRQQEKVAELQAQLTQKEQAAKHYKERMEKAKMCYDAVKQQNQDLAEKLKAMEQLQKENVELRMESERLAKELGQSILQVKESELSCQNLTSQVCSLEAQVELANQQLQELGKFQGATDTLKGQETFCQNPADLSTDSLDLSGGGEQALNATRKAGCPQLEASVPPGNEESLASKQPPRKAESLESLHLAPRHSHRQLHLGTSAHSLGDLSLHSGDKTPPTLKAKTEQLDSADISCTTSAAQPPNAAPGTSTGSLTSIPSQEALIKQETSSAQEAPSNPALLGLPGYRPVTCSSARQLQSGDSSSLDRSNIYLGPCQDEPEQLDWQRIAELQQRNQACLPHLKSCYPLERVSGTITDEQVKTGDPEETLRQFSMQPSQRATWHSTLAGSWQQRKHLLDDVPAGTQLPWDILNTPKRLGTSLLRRAGWQQTSSKKSGSSTRHSPRIAAAKAPKDKVAKDSVFCFTSDKLRAMCIFVQPAGL</sequence>
<keyword evidence="4 5" id="KW-0175">Coiled coil</keyword>
<evidence type="ECO:0000256" key="3">
    <source>
        <dbReference type="ARBA" id="ARBA00022553"/>
    </source>
</evidence>
<dbReference type="PANTHER" id="PTHR18902">
    <property type="entry name" value="NUCLEAR MITOTIC APPARATUS PROTEIN 1-RELATED"/>
    <property type="match status" value="1"/>
</dbReference>
<comment type="subcellular location">
    <subcellularLocation>
        <location evidence="1">Cytoplasm</location>
    </subcellularLocation>
</comment>
<feature type="coiled-coil region" evidence="5">
    <location>
        <begin position="275"/>
        <end position="453"/>
    </location>
</feature>
<dbReference type="Pfam" id="PF21670">
    <property type="entry name" value="HOOK_N_NuMA"/>
    <property type="match status" value="1"/>
</dbReference>
<organism evidence="8 9">
    <name type="scientific">Falco tinnunculus</name>
    <name type="common">Common kestrel</name>
    <dbReference type="NCBI Taxonomy" id="100819"/>
    <lineage>
        <taxon>Eukaryota</taxon>
        <taxon>Metazoa</taxon>
        <taxon>Chordata</taxon>
        <taxon>Craniata</taxon>
        <taxon>Vertebrata</taxon>
        <taxon>Euteleostomi</taxon>
        <taxon>Archelosauria</taxon>
        <taxon>Archosauria</taxon>
        <taxon>Dinosauria</taxon>
        <taxon>Saurischia</taxon>
        <taxon>Theropoda</taxon>
        <taxon>Coelurosauria</taxon>
        <taxon>Aves</taxon>
        <taxon>Neognathae</taxon>
        <taxon>Neoaves</taxon>
        <taxon>Telluraves</taxon>
        <taxon>Australaves</taxon>
        <taxon>Falconiformes</taxon>
        <taxon>Falconidae</taxon>
        <taxon>Falco</taxon>
    </lineage>
</organism>
<feature type="region of interest" description="Disordered" evidence="6">
    <location>
        <begin position="1406"/>
        <end position="1431"/>
    </location>
</feature>
<dbReference type="InterPro" id="IPR051841">
    <property type="entry name" value="MT-Golgi_org_protein"/>
</dbReference>
<protein>
    <submittedName>
        <fullName evidence="8">Nuclear mitotic apparatus protein 1</fullName>
    </submittedName>
</protein>
<evidence type="ECO:0000256" key="6">
    <source>
        <dbReference type="SAM" id="MobiDB-lite"/>
    </source>
</evidence>
<feature type="region of interest" description="Disordered" evidence="6">
    <location>
        <begin position="1139"/>
        <end position="1166"/>
    </location>
</feature>
<dbReference type="OMA" id="EAFRQCQ"/>
<dbReference type="GO" id="GO:0005813">
    <property type="term" value="C:centrosome"/>
    <property type="evidence" value="ECO:0007669"/>
    <property type="project" value="TreeGrafter"/>
</dbReference>
<evidence type="ECO:0000256" key="5">
    <source>
        <dbReference type="SAM" id="Coils"/>
    </source>
</evidence>
<feature type="region of interest" description="Disordered" evidence="6">
    <location>
        <begin position="1218"/>
        <end position="1237"/>
    </location>
</feature>
<feature type="coiled-coil region" evidence="5">
    <location>
        <begin position="663"/>
        <end position="713"/>
    </location>
</feature>
<proteinExistence type="predicted"/>
<accession>A0A8C4UX09</accession>
<keyword evidence="2" id="KW-0963">Cytoplasm</keyword>
<reference evidence="8" key="1">
    <citation type="submission" date="2025-08" db="UniProtKB">
        <authorList>
            <consortium name="Ensembl"/>
        </authorList>
    </citation>
    <scope>IDENTIFICATION</scope>
</reference>
<feature type="compositionally biased region" description="Low complexity" evidence="6">
    <location>
        <begin position="1407"/>
        <end position="1420"/>
    </location>
</feature>
<dbReference type="PANTHER" id="PTHR18902:SF24">
    <property type="entry name" value="NUCLEAR MITOTIC APPARATUS PROTEIN 1"/>
    <property type="match status" value="1"/>
</dbReference>
<dbReference type="CDD" id="cd22224">
    <property type="entry name" value="HkD_NuMA"/>
    <property type="match status" value="1"/>
</dbReference>
<feature type="compositionally biased region" description="Polar residues" evidence="6">
    <location>
        <begin position="1275"/>
        <end position="1289"/>
    </location>
</feature>
<feature type="region of interest" description="Disordered" evidence="6">
    <location>
        <begin position="1275"/>
        <end position="1294"/>
    </location>
</feature>
<reference evidence="8" key="2">
    <citation type="submission" date="2025-09" db="UniProtKB">
        <authorList>
            <consortium name="Ensembl"/>
        </authorList>
    </citation>
    <scope>IDENTIFICATION</scope>
</reference>
<dbReference type="Ensembl" id="ENSFTIT00000017526.1">
    <property type="protein sequence ID" value="ENSFTIP00000016816.1"/>
    <property type="gene ID" value="ENSFTIG00000011147.1"/>
</dbReference>
<evidence type="ECO:0000256" key="4">
    <source>
        <dbReference type="ARBA" id="ARBA00023054"/>
    </source>
</evidence>
<dbReference type="InterPro" id="IPR048724">
    <property type="entry name" value="NuMA_N_HOOK"/>
</dbReference>
<evidence type="ECO:0000313" key="8">
    <source>
        <dbReference type="Ensembl" id="ENSFTIP00000016816.1"/>
    </source>
</evidence>
<dbReference type="SUPFAM" id="SSF116907">
    <property type="entry name" value="Hook domain"/>
    <property type="match status" value="1"/>
</dbReference>
<evidence type="ECO:0000259" key="7">
    <source>
        <dbReference type="Pfam" id="PF21670"/>
    </source>
</evidence>
<dbReference type="OrthoDB" id="2436455at2759"/>
<keyword evidence="3" id="KW-0597">Phosphoprotein</keyword>
<feature type="coiled-coil region" evidence="5">
    <location>
        <begin position="483"/>
        <end position="594"/>
    </location>
</feature>
<feature type="region of interest" description="Disordered" evidence="6">
    <location>
        <begin position="1187"/>
        <end position="1209"/>
    </location>
</feature>
<feature type="coiled-coil region" evidence="5">
    <location>
        <begin position="949"/>
        <end position="1053"/>
    </location>
</feature>
<dbReference type="GO" id="GO:0000132">
    <property type="term" value="P:establishment of mitotic spindle orientation"/>
    <property type="evidence" value="ECO:0007669"/>
    <property type="project" value="TreeGrafter"/>
</dbReference>
<dbReference type="GO" id="GO:0000922">
    <property type="term" value="C:spindle pole"/>
    <property type="evidence" value="ECO:0007669"/>
    <property type="project" value="TreeGrafter"/>
</dbReference>
<keyword evidence="9" id="KW-1185">Reference proteome</keyword>
<evidence type="ECO:0000256" key="2">
    <source>
        <dbReference type="ARBA" id="ARBA00022490"/>
    </source>
</evidence>
<feature type="domain" description="Nuclear mitotic apparatus protein 1 N-terminal hook" evidence="7">
    <location>
        <begin position="6"/>
        <end position="153"/>
    </location>
</feature>
<evidence type="ECO:0000313" key="9">
    <source>
        <dbReference type="Proteomes" id="UP000694562"/>
    </source>
</evidence>
<dbReference type="GO" id="GO:0005737">
    <property type="term" value="C:cytoplasm"/>
    <property type="evidence" value="ECO:0007669"/>
    <property type="project" value="UniProtKB-SubCell"/>
</dbReference>
<dbReference type="Proteomes" id="UP000694562">
    <property type="component" value="Unplaced"/>
</dbReference>
<name>A0A8C4UX09_FALTI</name>
<dbReference type="GO" id="GO:0005876">
    <property type="term" value="C:spindle microtubule"/>
    <property type="evidence" value="ECO:0007669"/>
    <property type="project" value="TreeGrafter"/>
</dbReference>
<feature type="coiled-coil region" evidence="5">
    <location>
        <begin position="213"/>
        <end position="247"/>
    </location>
</feature>
<feature type="coiled-coil region" evidence="5">
    <location>
        <begin position="741"/>
        <end position="919"/>
    </location>
</feature>
<dbReference type="GO" id="GO:0008017">
    <property type="term" value="F:microtubule binding"/>
    <property type="evidence" value="ECO:0007669"/>
    <property type="project" value="TreeGrafter"/>
</dbReference>
<evidence type="ECO:0000256" key="1">
    <source>
        <dbReference type="ARBA" id="ARBA00004496"/>
    </source>
</evidence>